<dbReference type="InterPro" id="IPR009003">
    <property type="entry name" value="Peptidase_S1_PA"/>
</dbReference>
<evidence type="ECO:0008006" key="4">
    <source>
        <dbReference type="Google" id="ProtNLM"/>
    </source>
</evidence>
<name>A0A5M3W143_9ACTN</name>
<comment type="caution">
    <text evidence="2">The sequence shown here is derived from an EMBL/GenBank/DDBJ whole genome shotgun (WGS) entry which is preliminary data.</text>
</comment>
<proteinExistence type="predicted"/>
<evidence type="ECO:0000313" key="2">
    <source>
        <dbReference type="EMBL" id="GES02745.1"/>
    </source>
</evidence>
<evidence type="ECO:0000256" key="1">
    <source>
        <dbReference type="SAM" id="SignalP"/>
    </source>
</evidence>
<gene>
    <name evidence="2" type="ORF">Acor_48110</name>
</gene>
<sequence length="270" mass="27889">MKSKFAVLGVGLLGAALLATPAGAAGLASTEALAADTASARLVAEFWLSNDRANLANATPYNVQTAVTVSPAAAPIPDGNRTIMAPTDRASFPDNPDPDNVLALPRTTGKVFFVAADGQPHWCSATSVSAFYRNLVTTAGHCVFDPANGGAAHAKWVFVPTSYRGKTPYGLYVGRTGAALTELRAGNYSRDYAVAAVWNGVDLAANGTMIDKGRLVEVVGGQGLAWNQPMSTPLFGFGYPAGTHPDGTKPYSGLKDVYMAAVGTPSGPII</sequence>
<feature type="signal peptide" evidence="1">
    <location>
        <begin position="1"/>
        <end position="24"/>
    </location>
</feature>
<feature type="chain" id="PRO_5024386613" description="Serine protease" evidence="1">
    <location>
        <begin position="25"/>
        <end position="270"/>
    </location>
</feature>
<keyword evidence="1" id="KW-0732">Signal</keyword>
<dbReference type="Gene3D" id="2.40.10.10">
    <property type="entry name" value="Trypsin-like serine proteases"/>
    <property type="match status" value="1"/>
</dbReference>
<evidence type="ECO:0000313" key="3">
    <source>
        <dbReference type="Proteomes" id="UP000334990"/>
    </source>
</evidence>
<accession>A0A5M3W143</accession>
<dbReference type="AlphaFoldDB" id="A0A5M3W143"/>
<dbReference type="SUPFAM" id="SSF50494">
    <property type="entry name" value="Trypsin-like serine proteases"/>
    <property type="match status" value="1"/>
</dbReference>
<reference evidence="2 3" key="1">
    <citation type="submission" date="2019-10" db="EMBL/GenBank/DDBJ databases">
        <title>Whole genome shotgun sequence of Acrocarpospora corrugata NBRC 13972.</title>
        <authorList>
            <person name="Ichikawa N."/>
            <person name="Kimura A."/>
            <person name="Kitahashi Y."/>
            <person name="Komaki H."/>
            <person name="Oguchi A."/>
        </authorList>
    </citation>
    <scope>NUCLEOTIDE SEQUENCE [LARGE SCALE GENOMIC DNA]</scope>
    <source>
        <strain evidence="2 3">NBRC 13972</strain>
    </source>
</reference>
<protein>
    <recommendedName>
        <fullName evidence="4">Serine protease</fullName>
    </recommendedName>
</protein>
<organism evidence="2 3">
    <name type="scientific">Acrocarpospora corrugata</name>
    <dbReference type="NCBI Taxonomy" id="35763"/>
    <lineage>
        <taxon>Bacteria</taxon>
        <taxon>Bacillati</taxon>
        <taxon>Actinomycetota</taxon>
        <taxon>Actinomycetes</taxon>
        <taxon>Streptosporangiales</taxon>
        <taxon>Streptosporangiaceae</taxon>
        <taxon>Acrocarpospora</taxon>
    </lineage>
</organism>
<dbReference type="InterPro" id="IPR043504">
    <property type="entry name" value="Peptidase_S1_PA_chymotrypsin"/>
</dbReference>
<dbReference type="RefSeq" id="WP_155338954.1">
    <property type="nucleotide sequence ID" value="NZ_BAAABN010000011.1"/>
</dbReference>
<dbReference type="OrthoDB" id="5121599at2"/>
<dbReference type="Proteomes" id="UP000334990">
    <property type="component" value="Unassembled WGS sequence"/>
</dbReference>
<keyword evidence="3" id="KW-1185">Reference proteome</keyword>
<dbReference type="EMBL" id="BLAD01000061">
    <property type="protein sequence ID" value="GES02745.1"/>
    <property type="molecule type" value="Genomic_DNA"/>
</dbReference>